<evidence type="ECO:0000313" key="1">
    <source>
        <dbReference type="EMBL" id="MBP3960686.1"/>
    </source>
</evidence>
<keyword evidence="2" id="KW-1185">Reference proteome</keyword>
<protein>
    <submittedName>
        <fullName evidence="1">DUF3224 domain-containing protein</fullName>
    </submittedName>
</protein>
<organism evidence="1 2">
    <name type="scientific">Gemmata palustris</name>
    <dbReference type="NCBI Taxonomy" id="2822762"/>
    <lineage>
        <taxon>Bacteria</taxon>
        <taxon>Pseudomonadati</taxon>
        <taxon>Planctomycetota</taxon>
        <taxon>Planctomycetia</taxon>
        <taxon>Gemmatales</taxon>
        <taxon>Gemmataceae</taxon>
        <taxon>Gemmata</taxon>
    </lineage>
</organism>
<dbReference type="EMBL" id="JAGKQQ010000002">
    <property type="protein sequence ID" value="MBP3960686.1"/>
    <property type="molecule type" value="Genomic_DNA"/>
</dbReference>
<evidence type="ECO:0000313" key="2">
    <source>
        <dbReference type="Proteomes" id="UP000676565"/>
    </source>
</evidence>
<dbReference type="Proteomes" id="UP000676565">
    <property type="component" value="Unassembled WGS sequence"/>
</dbReference>
<dbReference type="Pfam" id="PF11528">
    <property type="entry name" value="DUF3224"/>
    <property type="match status" value="1"/>
</dbReference>
<name>A0ABS5C3Y0_9BACT</name>
<dbReference type="RefSeq" id="WP_210662970.1">
    <property type="nucleotide sequence ID" value="NZ_JAGKQQ010000002.1"/>
</dbReference>
<dbReference type="Gene3D" id="2.40.350.10">
    <property type="entry name" value="SO1590-like"/>
    <property type="match status" value="1"/>
</dbReference>
<reference evidence="1 2" key="1">
    <citation type="submission" date="2021-04" db="EMBL/GenBank/DDBJ databases">
        <authorList>
            <person name="Ivanova A."/>
        </authorList>
    </citation>
    <scope>NUCLEOTIDE SEQUENCE [LARGE SCALE GENOMIC DNA]</scope>
    <source>
        <strain evidence="1 2">G18</strain>
    </source>
</reference>
<accession>A0ABS5C3Y0</accession>
<comment type="caution">
    <text evidence="1">The sequence shown here is derived from an EMBL/GenBank/DDBJ whole genome shotgun (WGS) entry which is preliminary data.</text>
</comment>
<dbReference type="InterPro" id="IPR021607">
    <property type="entry name" value="DUF3224"/>
</dbReference>
<dbReference type="SUPFAM" id="SSF159238">
    <property type="entry name" value="SO1590-like"/>
    <property type="match status" value="1"/>
</dbReference>
<proteinExistence type="predicted"/>
<dbReference type="InterPro" id="IPR023159">
    <property type="entry name" value="SO1590-like_sf"/>
</dbReference>
<sequence length="133" mass="13905">MANRIRGEFEVKLAPLPTHDTAAGSPLGRLSIDKTFRGELEATSIGEMLSAGTAVKGSAGYVAIEWVTGALSGRAGSFVLQHSGTMNRGEPALVVTVVPDSGTGELVGLSGKMVIEIAQGKHFYDFEYSLPPV</sequence>
<gene>
    <name evidence="1" type="ORF">J8F10_36135</name>
</gene>